<accession>A0A0C3GLS7</accession>
<protein>
    <recommendedName>
        <fullName evidence="2">MACPF domain-containing protein</fullName>
    </recommendedName>
</protein>
<dbReference type="InParanoid" id="A0A0C3GLS7"/>
<dbReference type="OrthoDB" id="4250793at2759"/>
<proteinExistence type="predicted"/>
<reference evidence="4" key="2">
    <citation type="submission" date="2015-01" db="EMBL/GenBank/DDBJ databases">
        <title>Evolutionary Origins and Diversification of the Mycorrhizal Mutualists.</title>
        <authorList>
            <consortium name="DOE Joint Genome Institute"/>
            <consortium name="Mycorrhizal Genomics Consortium"/>
            <person name="Kohler A."/>
            <person name="Kuo A."/>
            <person name="Nagy L.G."/>
            <person name="Floudas D."/>
            <person name="Copeland A."/>
            <person name="Barry K.W."/>
            <person name="Cichocki N."/>
            <person name="Veneault-Fourrey C."/>
            <person name="LaButti K."/>
            <person name="Lindquist E.A."/>
            <person name="Lipzen A."/>
            <person name="Lundell T."/>
            <person name="Morin E."/>
            <person name="Murat C."/>
            <person name="Riley R."/>
            <person name="Ohm R."/>
            <person name="Sun H."/>
            <person name="Tunlid A."/>
            <person name="Henrissat B."/>
            <person name="Grigoriev I.V."/>
            <person name="Hibbett D.S."/>
            <person name="Martin F."/>
        </authorList>
    </citation>
    <scope>NUCLEOTIDE SEQUENCE [LARGE SCALE GENOMIC DNA]</scope>
    <source>
        <strain evidence="4">Zn</strain>
    </source>
</reference>
<reference evidence="3 4" key="1">
    <citation type="submission" date="2014-04" db="EMBL/GenBank/DDBJ databases">
        <authorList>
            <consortium name="DOE Joint Genome Institute"/>
            <person name="Kuo A."/>
            <person name="Martino E."/>
            <person name="Perotto S."/>
            <person name="Kohler A."/>
            <person name="Nagy L.G."/>
            <person name="Floudas D."/>
            <person name="Copeland A."/>
            <person name="Barry K.W."/>
            <person name="Cichocki N."/>
            <person name="Veneault-Fourrey C."/>
            <person name="LaButti K."/>
            <person name="Lindquist E.A."/>
            <person name="Lipzen A."/>
            <person name="Lundell T."/>
            <person name="Morin E."/>
            <person name="Murat C."/>
            <person name="Sun H."/>
            <person name="Tunlid A."/>
            <person name="Henrissat B."/>
            <person name="Grigoriev I.V."/>
            <person name="Hibbett D.S."/>
            <person name="Martin F."/>
            <person name="Nordberg H.P."/>
            <person name="Cantor M.N."/>
            <person name="Hua S.X."/>
        </authorList>
    </citation>
    <scope>NUCLEOTIDE SEQUENCE [LARGE SCALE GENOMIC DNA]</scope>
    <source>
        <strain evidence="3 4">Zn</strain>
    </source>
</reference>
<sequence>MTDTFPPHSWLGFGLDMTSITPTDITTVTKSVLKVTRLITLSTKGEQQTFDGITWTVPNGVDVASDVNVGESSYNSYSDGTNAASSIEADASLAGKYMAVEVDVSANYSISKTFNSAYQYALFSFNQNLLQVGFEDWGDSINEDGIIARLKSIPDKFDPGNPDVVNSYRRLFKTMGSHIITGASYGGRFHAAYNGLTTSGKFDASVKTTSEYKTFSESVQKTCSCQGGDPSIAGKIASNPEDTGVYAAFQAWISSSRTLPDVMSMQTMTLWDLMSAAISSEIYNRAADVQAAFQWIVEHPAVHETKCRFVINSDWGEIGLLTPSAFIIPDPNSPPPTDNIIFSSTKITWGKEHSHQFQRDVTIDFIIRNDGSPVDIELSHGSDGSTGGNGQCAVTMNGTEYNNSGIKDNNWNTQWFYQCEVNPNELSSMPKEGARPKITQASHNGHINF</sequence>
<keyword evidence="4" id="KW-1185">Reference proteome</keyword>
<evidence type="ECO:0000313" key="3">
    <source>
        <dbReference type="EMBL" id="KIM97070.1"/>
    </source>
</evidence>
<dbReference type="InterPro" id="IPR020864">
    <property type="entry name" value="MACPF"/>
</dbReference>
<gene>
    <name evidence="3" type="ORF">OIDMADRAFT_44029</name>
</gene>
<feature type="region of interest" description="Disordered" evidence="1">
    <location>
        <begin position="427"/>
        <end position="449"/>
    </location>
</feature>
<evidence type="ECO:0000256" key="1">
    <source>
        <dbReference type="SAM" id="MobiDB-lite"/>
    </source>
</evidence>
<dbReference type="Pfam" id="PF01823">
    <property type="entry name" value="MACPF"/>
    <property type="match status" value="1"/>
</dbReference>
<dbReference type="Proteomes" id="UP000054321">
    <property type="component" value="Unassembled WGS sequence"/>
</dbReference>
<feature type="compositionally biased region" description="Polar residues" evidence="1">
    <location>
        <begin position="439"/>
        <end position="449"/>
    </location>
</feature>
<organism evidence="3 4">
    <name type="scientific">Oidiodendron maius (strain Zn)</name>
    <dbReference type="NCBI Taxonomy" id="913774"/>
    <lineage>
        <taxon>Eukaryota</taxon>
        <taxon>Fungi</taxon>
        <taxon>Dikarya</taxon>
        <taxon>Ascomycota</taxon>
        <taxon>Pezizomycotina</taxon>
        <taxon>Leotiomycetes</taxon>
        <taxon>Leotiomycetes incertae sedis</taxon>
        <taxon>Myxotrichaceae</taxon>
        <taxon>Oidiodendron</taxon>
    </lineage>
</organism>
<dbReference type="HOGENOM" id="CLU_046019_0_0_1"/>
<evidence type="ECO:0000259" key="2">
    <source>
        <dbReference type="Pfam" id="PF01823"/>
    </source>
</evidence>
<evidence type="ECO:0000313" key="4">
    <source>
        <dbReference type="Proteomes" id="UP000054321"/>
    </source>
</evidence>
<feature type="domain" description="MACPF" evidence="2">
    <location>
        <begin position="109"/>
        <end position="191"/>
    </location>
</feature>
<dbReference type="EMBL" id="KN832882">
    <property type="protein sequence ID" value="KIM97070.1"/>
    <property type="molecule type" value="Genomic_DNA"/>
</dbReference>
<dbReference type="AlphaFoldDB" id="A0A0C3GLS7"/>
<name>A0A0C3GLS7_OIDMZ</name>